<reference evidence="1" key="2">
    <citation type="journal article" date="2015" name="Fish Shellfish Immunol.">
        <title>Early steps in the European eel (Anguilla anguilla)-Vibrio vulnificus interaction in the gills: Role of the RtxA13 toxin.</title>
        <authorList>
            <person name="Callol A."/>
            <person name="Pajuelo D."/>
            <person name="Ebbesson L."/>
            <person name="Teles M."/>
            <person name="MacKenzie S."/>
            <person name="Amaro C."/>
        </authorList>
    </citation>
    <scope>NUCLEOTIDE SEQUENCE</scope>
</reference>
<dbReference type="EMBL" id="GBXM01031743">
    <property type="protein sequence ID" value="JAH76834.1"/>
    <property type="molecule type" value="Transcribed_RNA"/>
</dbReference>
<reference evidence="1" key="1">
    <citation type="submission" date="2014-11" db="EMBL/GenBank/DDBJ databases">
        <authorList>
            <person name="Amaro Gonzalez C."/>
        </authorList>
    </citation>
    <scope>NUCLEOTIDE SEQUENCE</scope>
</reference>
<name>A0A0E9VFE3_ANGAN</name>
<sequence length="23" mass="2804">MGVFVLDPCVYLCFYCSERLLFW</sequence>
<organism evidence="1">
    <name type="scientific">Anguilla anguilla</name>
    <name type="common">European freshwater eel</name>
    <name type="synonym">Muraena anguilla</name>
    <dbReference type="NCBI Taxonomy" id="7936"/>
    <lineage>
        <taxon>Eukaryota</taxon>
        <taxon>Metazoa</taxon>
        <taxon>Chordata</taxon>
        <taxon>Craniata</taxon>
        <taxon>Vertebrata</taxon>
        <taxon>Euteleostomi</taxon>
        <taxon>Actinopterygii</taxon>
        <taxon>Neopterygii</taxon>
        <taxon>Teleostei</taxon>
        <taxon>Anguilliformes</taxon>
        <taxon>Anguillidae</taxon>
        <taxon>Anguilla</taxon>
    </lineage>
</organism>
<accession>A0A0E9VFE3</accession>
<protein>
    <submittedName>
        <fullName evidence="1">Uncharacterized protein</fullName>
    </submittedName>
</protein>
<dbReference type="AlphaFoldDB" id="A0A0E9VFE3"/>
<evidence type="ECO:0000313" key="1">
    <source>
        <dbReference type="EMBL" id="JAH76834.1"/>
    </source>
</evidence>
<proteinExistence type="predicted"/>